<proteinExistence type="predicted"/>
<dbReference type="Proteomes" id="UP000256334">
    <property type="component" value="Unassembled WGS sequence"/>
</dbReference>
<name>A0A3D9DRJ7_9GAMM</name>
<protein>
    <submittedName>
        <fullName evidence="1">Uncharacterized protein</fullName>
    </submittedName>
</protein>
<evidence type="ECO:0000313" key="1">
    <source>
        <dbReference type="EMBL" id="REC93368.1"/>
    </source>
</evidence>
<dbReference type="OrthoDB" id="6183604at2"/>
<evidence type="ECO:0000313" key="2">
    <source>
        <dbReference type="Proteomes" id="UP000256334"/>
    </source>
</evidence>
<organism evidence="1 2">
    <name type="scientific">Kushneria indalinina DSM 14324</name>
    <dbReference type="NCBI Taxonomy" id="1122140"/>
    <lineage>
        <taxon>Bacteria</taxon>
        <taxon>Pseudomonadati</taxon>
        <taxon>Pseudomonadota</taxon>
        <taxon>Gammaproteobacteria</taxon>
        <taxon>Oceanospirillales</taxon>
        <taxon>Halomonadaceae</taxon>
        <taxon>Kushneria</taxon>
    </lineage>
</organism>
<dbReference type="RefSeq" id="WP_115855622.1">
    <property type="nucleotide sequence ID" value="NZ_QRDJ01000012.1"/>
</dbReference>
<dbReference type="AlphaFoldDB" id="A0A3D9DRJ7"/>
<dbReference type="EMBL" id="QRDJ01000012">
    <property type="protein sequence ID" value="REC93368.1"/>
    <property type="molecule type" value="Genomic_DNA"/>
</dbReference>
<reference evidence="1 2" key="1">
    <citation type="submission" date="2018-07" db="EMBL/GenBank/DDBJ databases">
        <title>Genomic Encyclopedia of Type Strains, Phase IV (KMG-IV): sequencing the most valuable type-strain genomes for metagenomic binning, comparative biology and taxonomic classification.</title>
        <authorList>
            <person name="Goeker M."/>
        </authorList>
    </citation>
    <scope>NUCLEOTIDE SEQUENCE [LARGE SCALE GENOMIC DNA]</scope>
    <source>
        <strain evidence="1 2">DSM 14324</strain>
    </source>
</reference>
<gene>
    <name evidence="1" type="ORF">C8D72_3412</name>
</gene>
<comment type="caution">
    <text evidence="1">The sequence shown here is derived from an EMBL/GenBank/DDBJ whole genome shotgun (WGS) entry which is preliminary data.</text>
</comment>
<keyword evidence="2" id="KW-1185">Reference proteome</keyword>
<sequence length="217" mass="24446">MSPLHINNTMSLNVSRHLFHLLPVLQVDPFDRVAPENIKLTVTVSWRNQPVEPDEGWIIHQPYPNKLYFVAGSQLCSLGRFIQLPDDQHSGTITFQWLVEAPEVPPGYFRVDHQLDIAFAEGRGNTWSMDVANWWALSEYATEGHSKPEIGRNRFSRIKRQGISPSRRASVSEATQNGCRHISIHESLTLPAIALSSCWTVATYGGEDISNCLETIP</sequence>
<accession>A0A3D9DRJ7</accession>